<dbReference type="GO" id="GO:0055088">
    <property type="term" value="P:lipid homeostasis"/>
    <property type="evidence" value="ECO:0007669"/>
    <property type="project" value="TreeGrafter"/>
</dbReference>
<comment type="similarity">
    <text evidence="1">Belongs to the protein kinase superfamily. ADCK protein kinase family.</text>
</comment>
<dbReference type="Proteomes" id="UP000007879">
    <property type="component" value="Unassembled WGS sequence"/>
</dbReference>
<dbReference type="Gene3D" id="1.10.510.10">
    <property type="entry name" value="Transferase(Phosphotransferase) domain 1"/>
    <property type="match status" value="1"/>
</dbReference>
<organism evidence="3">
    <name type="scientific">Amphimedon queenslandica</name>
    <name type="common">Sponge</name>
    <dbReference type="NCBI Taxonomy" id="400682"/>
    <lineage>
        <taxon>Eukaryota</taxon>
        <taxon>Metazoa</taxon>
        <taxon>Porifera</taxon>
        <taxon>Demospongiae</taxon>
        <taxon>Heteroscleromorpha</taxon>
        <taxon>Haplosclerida</taxon>
        <taxon>Niphatidae</taxon>
        <taxon>Amphimedon</taxon>
    </lineage>
</organism>
<reference evidence="3" key="2">
    <citation type="submission" date="2017-05" db="UniProtKB">
        <authorList>
            <consortium name="EnsemblMetazoa"/>
        </authorList>
    </citation>
    <scope>IDENTIFICATION</scope>
</reference>
<evidence type="ECO:0000313" key="4">
    <source>
        <dbReference type="Proteomes" id="UP000007879"/>
    </source>
</evidence>
<dbReference type="GO" id="GO:0005524">
    <property type="term" value="F:ATP binding"/>
    <property type="evidence" value="ECO:0007669"/>
    <property type="project" value="InterPro"/>
</dbReference>
<name>A0A1X7UMZ4_AMPQE</name>
<dbReference type="STRING" id="400682.A0A1X7UMZ4"/>
<dbReference type="InterPro" id="IPR051130">
    <property type="entry name" value="Mito_struct-func_regulator"/>
</dbReference>
<dbReference type="GO" id="GO:0007005">
    <property type="term" value="P:mitochondrion organization"/>
    <property type="evidence" value="ECO:0007669"/>
    <property type="project" value="TreeGrafter"/>
</dbReference>
<dbReference type="OrthoDB" id="427480at2759"/>
<dbReference type="eggNOG" id="KOG1235">
    <property type="taxonomic scope" value="Eukaryota"/>
</dbReference>
<dbReference type="CDD" id="cd13969">
    <property type="entry name" value="ADCK1-like"/>
    <property type="match status" value="1"/>
</dbReference>
<accession>A0A1X7UMZ4</accession>
<dbReference type="SMART" id="SM00220">
    <property type="entry name" value="S_TKc"/>
    <property type="match status" value="1"/>
</dbReference>
<dbReference type="EnsemblMetazoa" id="Aqu2.1.29128_001">
    <property type="protein sequence ID" value="Aqu2.1.29128_001"/>
    <property type="gene ID" value="Aqu2.1.29128"/>
</dbReference>
<dbReference type="FunCoup" id="A0A1X7UMZ4">
    <property type="interactions" value="318"/>
</dbReference>
<evidence type="ECO:0000259" key="2">
    <source>
        <dbReference type="PROSITE" id="PS50011"/>
    </source>
</evidence>
<sequence length="512" mass="58259">MVSKALGLIAGAGLSVGYLERTSDSNSWWSSLTCVRFSRAAIAAFLVSLDYKWSLSSLKETEYNEMKSHIHRRSAQRLLRMCRKNGGCYIKIGQHIGSLEYLLPAEYVQTFKVFHSNAPQTPLDRLRKVIQEELNVSASALLTDFEGEPLGAASLAQCHKAVLKETGEVVAVKIQHPGVMKNALTDMATVDFLVYCASKVFPSFQFGWLADGVRKNLPQELDFRIEAQNMDKCSRLFNLNNINFVKIPKVHIATKRLLVMEYCEGGKINDIQYIKDNKLSVNEISLCVSEMYSRMIYSYGFMHCDPHPGNVLVRRKEGREGVGGGKGNVEIVLLDHGLYQQLTDDFRMTYCKLWDGLMRKDMDAIRVHCLSLNAGDLYPLLACMISARTWNSIERGITKASRSNSEVGEIGTEVVNYFSEITQLLDKVPSQLLLILKTNDLLRSIDHTLQSSSHTHSFITMSKVCIETIGEEDRKWAESLRRSVQAIMITKWKLFLLYLFEWWVWLRPHEFQ</sequence>
<dbReference type="GO" id="GO:0004672">
    <property type="term" value="F:protein kinase activity"/>
    <property type="evidence" value="ECO:0007669"/>
    <property type="project" value="InterPro"/>
</dbReference>
<dbReference type="InterPro" id="IPR000719">
    <property type="entry name" value="Prot_kinase_dom"/>
</dbReference>
<dbReference type="SUPFAM" id="SSF56112">
    <property type="entry name" value="Protein kinase-like (PK-like)"/>
    <property type="match status" value="1"/>
</dbReference>
<dbReference type="Pfam" id="PF03109">
    <property type="entry name" value="ABC1"/>
    <property type="match status" value="1"/>
</dbReference>
<dbReference type="InterPro" id="IPR045307">
    <property type="entry name" value="ADCK1_dom"/>
</dbReference>
<dbReference type="PANTHER" id="PTHR43173:SF19">
    <property type="entry name" value="AARF DOMAIN-CONTAINING PROTEIN KINASE 1"/>
    <property type="match status" value="1"/>
</dbReference>
<dbReference type="EnsemblMetazoa" id="XM_019997706.1">
    <property type="protein sequence ID" value="XP_019853265.1"/>
    <property type="gene ID" value="LOC100639192"/>
</dbReference>
<proteinExistence type="inferred from homology"/>
<dbReference type="GO" id="GO:0005743">
    <property type="term" value="C:mitochondrial inner membrane"/>
    <property type="evidence" value="ECO:0007669"/>
    <property type="project" value="TreeGrafter"/>
</dbReference>
<gene>
    <name evidence="3" type="primary">100639192</name>
</gene>
<dbReference type="PROSITE" id="PS50011">
    <property type="entry name" value="PROTEIN_KINASE_DOM"/>
    <property type="match status" value="1"/>
</dbReference>
<dbReference type="InParanoid" id="A0A1X7UMZ4"/>
<dbReference type="AlphaFoldDB" id="A0A1X7UMZ4"/>
<reference evidence="4" key="1">
    <citation type="journal article" date="2010" name="Nature">
        <title>The Amphimedon queenslandica genome and the evolution of animal complexity.</title>
        <authorList>
            <person name="Srivastava M."/>
            <person name="Simakov O."/>
            <person name="Chapman J."/>
            <person name="Fahey B."/>
            <person name="Gauthier M.E."/>
            <person name="Mitros T."/>
            <person name="Richards G.S."/>
            <person name="Conaco C."/>
            <person name="Dacre M."/>
            <person name="Hellsten U."/>
            <person name="Larroux C."/>
            <person name="Putnam N.H."/>
            <person name="Stanke M."/>
            <person name="Adamska M."/>
            <person name="Darling A."/>
            <person name="Degnan S.M."/>
            <person name="Oakley T.H."/>
            <person name="Plachetzki D.C."/>
            <person name="Zhai Y."/>
            <person name="Adamski M."/>
            <person name="Calcino A."/>
            <person name="Cummins S.F."/>
            <person name="Goodstein D.M."/>
            <person name="Harris C."/>
            <person name="Jackson D.J."/>
            <person name="Leys S.P."/>
            <person name="Shu S."/>
            <person name="Woodcroft B.J."/>
            <person name="Vervoort M."/>
            <person name="Kosik K.S."/>
            <person name="Manning G."/>
            <person name="Degnan B.M."/>
            <person name="Rokhsar D.S."/>
        </authorList>
    </citation>
    <scope>NUCLEOTIDE SEQUENCE [LARGE SCALE GENOMIC DNA]</scope>
</reference>
<dbReference type="PANTHER" id="PTHR43173">
    <property type="entry name" value="ABC1 FAMILY PROTEIN"/>
    <property type="match status" value="1"/>
</dbReference>
<keyword evidence="4" id="KW-1185">Reference proteome</keyword>
<dbReference type="InterPro" id="IPR004147">
    <property type="entry name" value="ABC1_dom"/>
</dbReference>
<evidence type="ECO:0000313" key="3">
    <source>
        <dbReference type="EnsemblMetazoa" id="Aqu2.1.29128_001"/>
    </source>
</evidence>
<dbReference type="InterPro" id="IPR011009">
    <property type="entry name" value="Kinase-like_dom_sf"/>
</dbReference>
<evidence type="ECO:0000256" key="1">
    <source>
        <dbReference type="ARBA" id="ARBA00009670"/>
    </source>
</evidence>
<feature type="domain" description="Protein kinase" evidence="2">
    <location>
        <begin position="144"/>
        <end position="512"/>
    </location>
</feature>
<protein>
    <recommendedName>
        <fullName evidence="2">Protein kinase domain-containing protein</fullName>
    </recommendedName>
</protein>